<dbReference type="AlphaFoldDB" id="A0A8X6QZV8"/>
<evidence type="ECO:0000313" key="2">
    <source>
        <dbReference type="Proteomes" id="UP000887013"/>
    </source>
</evidence>
<reference evidence="1" key="1">
    <citation type="submission" date="2020-08" db="EMBL/GenBank/DDBJ databases">
        <title>Multicomponent nature underlies the extraordinary mechanical properties of spider dragline silk.</title>
        <authorList>
            <person name="Kono N."/>
            <person name="Nakamura H."/>
            <person name="Mori M."/>
            <person name="Yoshida Y."/>
            <person name="Ohtoshi R."/>
            <person name="Malay A.D."/>
            <person name="Moran D.A.P."/>
            <person name="Tomita M."/>
            <person name="Numata K."/>
            <person name="Arakawa K."/>
        </authorList>
    </citation>
    <scope>NUCLEOTIDE SEQUENCE</scope>
</reference>
<comment type="caution">
    <text evidence="1">The sequence shown here is derived from an EMBL/GenBank/DDBJ whole genome shotgun (WGS) entry which is preliminary data.</text>
</comment>
<name>A0A8X6QZV8_NEPPI</name>
<sequence length="88" mass="9980">MEKPSEGILFLVWGQLIFPESILDLVPSARAYHRQTSCSAASTPLRRRGGRGQPFPPAILEYIKAPIIGPLRIVFVRRVIFLRFHPLI</sequence>
<dbReference type="Proteomes" id="UP000887013">
    <property type="component" value="Unassembled WGS sequence"/>
</dbReference>
<protein>
    <submittedName>
        <fullName evidence="1">Uncharacterized protein</fullName>
    </submittedName>
</protein>
<keyword evidence="2" id="KW-1185">Reference proteome</keyword>
<evidence type="ECO:0000313" key="1">
    <source>
        <dbReference type="EMBL" id="GFU61607.1"/>
    </source>
</evidence>
<proteinExistence type="predicted"/>
<accession>A0A8X6QZV8</accession>
<gene>
    <name evidence="1" type="ORF">NPIL_621731</name>
</gene>
<organism evidence="1 2">
    <name type="scientific">Nephila pilipes</name>
    <name type="common">Giant wood spider</name>
    <name type="synonym">Nephila maculata</name>
    <dbReference type="NCBI Taxonomy" id="299642"/>
    <lineage>
        <taxon>Eukaryota</taxon>
        <taxon>Metazoa</taxon>
        <taxon>Ecdysozoa</taxon>
        <taxon>Arthropoda</taxon>
        <taxon>Chelicerata</taxon>
        <taxon>Arachnida</taxon>
        <taxon>Araneae</taxon>
        <taxon>Araneomorphae</taxon>
        <taxon>Entelegynae</taxon>
        <taxon>Araneoidea</taxon>
        <taxon>Nephilidae</taxon>
        <taxon>Nephila</taxon>
    </lineage>
</organism>
<dbReference type="EMBL" id="BMAW01040927">
    <property type="protein sequence ID" value="GFU61607.1"/>
    <property type="molecule type" value="Genomic_DNA"/>
</dbReference>